<keyword evidence="3" id="KW-1185">Reference proteome</keyword>
<name>A0A5B7CUH3_PORTR</name>
<sequence length="124" mass="13510">MEIIYGVLFLTKSPCSIYFYSLSVEHFLTQKYEDSAAPPQIVCWEGRSEAPSSKQQCPQPRKARLTSPSQRLPRPSHDIIIAVVHAGLNTAPHCPAGLSVPSLCPGWFGVRGGAKARRSAAMVC</sequence>
<comment type="caution">
    <text evidence="2">The sequence shown here is derived from an EMBL/GenBank/DDBJ whole genome shotgun (WGS) entry which is preliminary data.</text>
</comment>
<dbReference type="EMBL" id="VSRR010000189">
    <property type="protein sequence ID" value="MPC11956.1"/>
    <property type="molecule type" value="Genomic_DNA"/>
</dbReference>
<evidence type="ECO:0000313" key="2">
    <source>
        <dbReference type="EMBL" id="MPC11956.1"/>
    </source>
</evidence>
<dbReference type="Proteomes" id="UP000324222">
    <property type="component" value="Unassembled WGS sequence"/>
</dbReference>
<evidence type="ECO:0000313" key="3">
    <source>
        <dbReference type="Proteomes" id="UP000324222"/>
    </source>
</evidence>
<protein>
    <submittedName>
        <fullName evidence="2">Uncharacterized protein</fullName>
    </submittedName>
</protein>
<feature type="region of interest" description="Disordered" evidence="1">
    <location>
        <begin position="47"/>
        <end position="74"/>
    </location>
</feature>
<gene>
    <name evidence="2" type="ORF">E2C01_004633</name>
</gene>
<organism evidence="2 3">
    <name type="scientific">Portunus trituberculatus</name>
    <name type="common">Swimming crab</name>
    <name type="synonym">Neptunus trituberculatus</name>
    <dbReference type="NCBI Taxonomy" id="210409"/>
    <lineage>
        <taxon>Eukaryota</taxon>
        <taxon>Metazoa</taxon>
        <taxon>Ecdysozoa</taxon>
        <taxon>Arthropoda</taxon>
        <taxon>Crustacea</taxon>
        <taxon>Multicrustacea</taxon>
        <taxon>Malacostraca</taxon>
        <taxon>Eumalacostraca</taxon>
        <taxon>Eucarida</taxon>
        <taxon>Decapoda</taxon>
        <taxon>Pleocyemata</taxon>
        <taxon>Brachyura</taxon>
        <taxon>Eubrachyura</taxon>
        <taxon>Portunoidea</taxon>
        <taxon>Portunidae</taxon>
        <taxon>Portuninae</taxon>
        <taxon>Portunus</taxon>
    </lineage>
</organism>
<dbReference type="AlphaFoldDB" id="A0A5B7CUH3"/>
<accession>A0A5B7CUH3</accession>
<proteinExistence type="predicted"/>
<reference evidence="2 3" key="1">
    <citation type="submission" date="2019-05" db="EMBL/GenBank/DDBJ databases">
        <title>Another draft genome of Portunus trituberculatus and its Hox gene families provides insights of decapod evolution.</title>
        <authorList>
            <person name="Jeong J.-H."/>
            <person name="Song I."/>
            <person name="Kim S."/>
            <person name="Choi T."/>
            <person name="Kim D."/>
            <person name="Ryu S."/>
            <person name="Kim W."/>
        </authorList>
    </citation>
    <scope>NUCLEOTIDE SEQUENCE [LARGE SCALE GENOMIC DNA]</scope>
    <source>
        <tissue evidence="2">Muscle</tissue>
    </source>
</reference>
<evidence type="ECO:0000256" key="1">
    <source>
        <dbReference type="SAM" id="MobiDB-lite"/>
    </source>
</evidence>